<feature type="region of interest" description="Disordered" evidence="1">
    <location>
        <begin position="117"/>
        <end position="151"/>
    </location>
</feature>
<dbReference type="Pfam" id="PF05598">
    <property type="entry name" value="DUF772"/>
    <property type="match status" value="1"/>
</dbReference>
<dbReference type="InterPro" id="IPR008490">
    <property type="entry name" value="Transposase_InsH_N"/>
</dbReference>
<dbReference type="EMBL" id="SLVU01000003">
    <property type="protein sequence ID" value="TCN33027.1"/>
    <property type="molecule type" value="Genomic_DNA"/>
</dbReference>
<dbReference type="AlphaFoldDB" id="A0A4R2BYM2"/>
<dbReference type="Proteomes" id="UP000295043">
    <property type="component" value="Unassembled WGS sequence"/>
</dbReference>
<accession>A0A4R2BYM2</accession>
<feature type="compositionally biased region" description="Basic residues" evidence="1">
    <location>
        <begin position="141"/>
        <end position="151"/>
    </location>
</feature>
<evidence type="ECO:0000259" key="2">
    <source>
        <dbReference type="Pfam" id="PF05598"/>
    </source>
</evidence>
<feature type="domain" description="Transposase InsH N-terminal" evidence="2">
    <location>
        <begin position="23"/>
        <end position="115"/>
    </location>
</feature>
<feature type="compositionally biased region" description="Low complexity" evidence="1">
    <location>
        <begin position="123"/>
        <end position="140"/>
    </location>
</feature>
<proteinExistence type="predicted"/>
<comment type="caution">
    <text evidence="3">The sequence shown here is derived from an EMBL/GenBank/DDBJ whole genome shotgun (WGS) entry which is preliminary data.</text>
</comment>
<name>A0A4R2BYM2_9HYPH</name>
<protein>
    <submittedName>
        <fullName evidence="3">Transposase-like protein DUF772</fullName>
    </submittedName>
</protein>
<gene>
    <name evidence="3" type="ORF">EV184_10340</name>
</gene>
<reference evidence="3 4" key="1">
    <citation type="submission" date="2019-03" db="EMBL/GenBank/DDBJ databases">
        <title>Genomic Encyclopedia of Type Strains, Phase IV (KMG-V): Genome sequencing to study the core and pangenomes of soil and plant-associated prokaryotes.</title>
        <authorList>
            <person name="Whitman W."/>
        </authorList>
    </citation>
    <scope>NUCLEOTIDE SEQUENCE [LARGE SCALE GENOMIC DNA]</scope>
    <source>
        <strain evidence="3 4">23C40</strain>
    </source>
</reference>
<organism evidence="3 4">
    <name type="scientific">Sinorhizobium americanum</name>
    <dbReference type="NCBI Taxonomy" id="194963"/>
    <lineage>
        <taxon>Bacteria</taxon>
        <taxon>Pseudomonadati</taxon>
        <taxon>Pseudomonadota</taxon>
        <taxon>Alphaproteobacteria</taxon>
        <taxon>Hyphomicrobiales</taxon>
        <taxon>Rhizobiaceae</taxon>
        <taxon>Sinorhizobium/Ensifer group</taxon>
        <taxon>Sinorhizobium</taxon>
    </lineage>
</organism>
<evidence type="ECO:0000313" key="3">
    <source>
        <dbReference type="EMBL" id="TCN33027.1"/>
    </source>
</evidence>
<evidence type="ECO:0000256" key="1">
    <source>
        <dbReference type="SAM" id="MobiDB-lite"/>
    </source>
</evidence>
<evidence type="ECO:0000313" key="4">
    <source>
        <dbReference type="Proteomes" id="UP000295043"/>
    </source>
</evidence>
<sequence>MRQERTVQASIFDLFAEHEIGRELKAMSEWLDEHGELLGLVAGDLRRNGLRQTGREGLPAEAVLRCALLKQHRQLSYQELAFHLEDSASFRAFARLPWGWNPKKSVLHKTISAIRAQTRDQRGAAGERPAGEAGKWQGRARGQHRHRRTDT</sequence>